<evidence type="ECO:0000256" key="1">
    <source>
        <dbReference type="SAM" id="SignalP"/>
    </source>
</evidence>
<feature type="signal peptide" evidence="1">
    <location>
        <begin position="1"/>
        <end position="20"/>
    </location>
</feature>
<proteinExistence type="predicted"/>
<keyword evidence="1" id="KW-0732">Signal</keyword>
<gene>
    <name evidence="2" type="ordered locus">azo0575</name>
</gene>
<feature type="chain" id="PRO_5002635974" evidence="1">
    <location>
        <begin position="21"/>
        <end position="214"/>
    </location>
</feature>
<sequence>MCLLRPVLLFLLLLAGSAFAADEEPIYGGCVDARGAAVVTLIDPQLPSAVATATEAGRAVIRHNPDALPRLLAASRSFLYAQACARLNLGYPADGELGLAEAQRADCAALATLQRSGLLANTSLPALEADLRFSDSEWAALPGPRRTIGFSACPPPSRGNLRLPGAEAAGSPTWNACVRACAAPLYQCQARCAAGGCADCQAAYDRCNRACDGR</sequence>
<keyword evidence="3" id="KW-1185">Reference proteome</keyword>
<dbReference type="eggNOG" id="ENOG5032W4T">
    <property type="taxonomic scope" value="Bacteria"/>
</dbReference>
<protein>
    <submittedName>
        <fullName evidence="2">Hypothetical secreted protein</fullName>
    </submittedName>
</protein>
<organism evidence="2 3">
    <name type="scientific">Azoarcus sp. (strain BH72)</name>
    <dbReference type="NCBI Taxonomy" id="418699"/>
    <lineage>
        <taxon>Bacteria</taxon>
        <taxon>Pseudomonadati</taxon>
        <taxon>Pseudomonadota</taxon>
        <taxon>Betaproteobacteria</taxon>
        <taxon>Rhodocyclales</taxon>
        <taxon>Zoogloeaceae</taxon>
        <taxon>Azoarcus</taxon>
    </lineage>
</organism>
<reference evidence="2 3" key="1">
    <citation type="journal article" date="2006" name="Nat. Biotechnol.">
        <title>Complete genome of the mutualistic, N2-fixing grass endophyte Azoarcus sp. strain BH72.</title>
        <authorList>
            <person name="Krause A."/>
            <person name="Ramakumar A."/>
            <person name="Bartels D."/>
            <person name="Battistoni F."/>
            <person name="Bekel T."/>
            <person name="Boch J."/>
            <person name="Boehm M."/>
            <person name="Friedrich F."/>
            <person name="Hurek T."/>
            <person name="Krause L."/>
            <person name="Linke B."/>
            <person name="McHardy A.C."/>
            <person name="Sarkar A."/>
            <person name="Schneiker S."/>
            <person name="Syed A.A."/>
            <person name="Thauer R."/>
            <person name="Vorhoelter F.-J."/>
            <person name="Weidner S."/>
            <person name="Puehler A."/>
            <person name="Reinhold-Hurek B."/>
            <person name="Kaiser O."/>
            <person name="Goesmann A."/>
        </authorList>
    </citation>
    <scope>NUCLEOTIDE SEQUENCE [LARGE SCALE GENOMIC DNA]</scope>
    <source>
        <strain evidence="2 3">BH72</strain>
    </source>
</reference>
<dbReference type="EMBL" id="AM406670">
    <property type="protein sequence ID" value="CAL93192.1"/>
    <property type="molecule type" value="Genomic_DNA"/>
</dbReference>
<dbReference type="AlphaFoldDB" id="A1K2Y7"/>
<evidence type="ECO:0000313" key="3">
    <source>
        <dbReference type="Proteomes" id="UP000002588"/>
    </source>
</evidence>
<dbReference type="STRING" id="62928.azo0575"/>
<dbReference type="Proteomes" id="UP000002588">
    <property type="component" value="Chromosome"/>
</dbReference>
<accession>A1K2Y7</accession>
<evidence type="ECO:0000313" key="2">
    <source>
        <dbReference type="EMBL" id="CAL93192.1"/>
    </source>
</evidence>
<dbReference type="RefSeq" id="WP_011764310.1">
    <property type="nucleotide sequence ID" value="NC_008702.1"/>
</dbReference>
<dbReference type="KEGG" id="azo:azo0575"/>
<name>A1K2Y7_AZOSB</name>
<dbReference type="HOGENOM" id="CLU_1286589_0_0_4"/>